<dbReference type="InterPro" id="IPR000209">
    <property type="entry name" value="Peptidase_S8/S53_dom"/>
</dbReference>
<keyword evidence="7" id="KW-0732">Signal</keyword>
<dbReference type="Gene3D" id="3.40.50.200">
    <property type="entry name" value="Peptidase S8/S53 domain"/>
    <property type="match status" value="1"/>
</dbReference>
<accession>A0ABT2PAY6</accession>
<keyword evidence="6" id="KW-1133">Transmembrane helix</keyword>
<dbReference type="PROSITE" id="PS00137">
    <property type="entry name" value="SUBTILASE_HIS"/>
    <property type="match status" value="1"/>
</dbReference>
<comment type="caution">
    <text evidence="9">The sequence shown here is derived from an EMBL/GenBank/DDBJ whole genome shotgun (WGS) entry which is preliminary data.</text>
</comment>
<evidence type="ECO:0000256" key="1">
    <source>
        <dbReference type="ARBA" id="ARBA00011073"/>
    </source>
</evidence>
<feature type="active site" description="Charge relay system" evidence="5">
    <location>
        <position position="77"/>
    </location>
</feature>
<feature type="chain" id="PRO_5046153673" evidence="7">
    <location>
        <begin position="24"/>
        <end position="441"/>
    </location>
</feature>
<dbReference type="InterPro" id="IPR036852">
    <property type="entry name" value="Peptidase_S8/S53_dom_sf"/>
</dbReference>
<dbReference type="InterPro" id="IPR050131">
    <property type="entry name" value="Peptidase_S8_subtilisin-like"/>
</dbReference>
<dbReference type="InterPro" id="IPR015500">
    <property type="entry name" value="Peptidase_S8_subtilisin-rel"/>
</dbReference>
<evidence type="ECO:0000256" key="3">
    <source>
        <dbReference type="ARBA" id="ARBA00022801"/>
    </source>
</evidence>
<keyword evidence="3 5" id="KW-0378">Hydrolase</keyword>
<evidence type="ECO:0000256" key="6">
    <source>
        <dbReference type="SAM" id="Phobius"/>
    </source>
</evidence>
<keyword evidence="6" id="KW-0472">Membrane</keyword>
<keyword evidence="10" id="KW-1185">Reference proteome</keyword>
<dbReference type="Pfam" id="PF00082">
    <property type="entry name" value="Peptidase_S8"/>
    <property type="match status" value="1"/>
</dbReference>
<reference evidence="9 10" key="1">
    <citation type="journal article" date="2024" name="Int. J. Syst. Evol. Microbiol.">
        <title>Microbacterium memoriense sp. nov., a member of the Actinomycetota from marine beach sediment of the north coast of Portugal.</title>
        <authorList>
            <person name="Santos J.D.N.D."/>
            <person name="Klimek D."/>
            <person name="Calusinska M."/>
            <person name="Lobo-da-Cunha A."/>
            <person name="Catita J."/>
            <person name="Goncalves H."/>
            <person name="Gonzalez I."/>
            <person name="Lage O.M."/>
        </authorList>
    </citation>
    <scope>NUCLEOTIDE SEQUENCE [LARGE SCALE GENOMIC DNA]</scope>
    <source>
        <strain evidence="9 10">PMIC_1C1B</strain>
    </source>
</reference>
<evidence type="ECO:0000256" key="7">
    <source>
        <dbReference type="SAM" id="SignalP"/>
    </source>
</evidence>
<proteinExistence type="inferred from homology"/>
<evidence type="ECO:0000313" key="9">
    <source>
        <dbReference type="EMBL" id="MCT9001327.1"/>
    </source>
</evidence>
<gene>
    <name evidence="9" type="ORF">N4R40_02955</name>
</gene>
<dbReference type="Proteomes" id="UP001300496">
    <property type="component" value="Unassembled WGS sequence"/>
</dbReference>
<organism evidence="9 10">
    <name type="scientific">Microbacterium memoriense</name>
    <dbReference type="NCBI Taxonomy" id="2978350"/>
    <lineage>
        <taxon>Bacteria</taxon>
        <taxon>Bacillati</taxon>
        <taxon>Actinomycetota</taxon>
        <taxon>Actinomycetes</taxon>
        <taxon>Micrococcales</taxon>
        <taxon>Microbacteriaceae</taxon>
        <taxon>Microbacterium</taxon>
    </lineage>
</organism>
<dbReference type="PANTHER" id="PTHR43806:SF11">
    <property type="entry name" value="CEREVISIN-RELATED"/>
    <property type="match status" value="1"/>
</dbReference>
<dbReference type="InterPro" id="IPR022398">
    <property type="entry name" value="Peptidase_S8_His-AS"/>
</dbReference>
<dbReference type="InterPro" id="IPR023828">
    <property type="entry name" value="Peptidase_S8_Ser-AS"/>
</dbReference>
<keyword evidence="4 5" id="KW-0720">Serine protease</keyword>
<feature type="domain" description="Peptidase S8/S53" evidence="8">
    <location>
        <begin position="68"/>
        <end position="319"/>
    </location>
</feature>
<evidence type="ECO:0000256" key="4">
    <source>
        <dbReference type="ARBA" id="ARBA00022825"/>
    </source>
</evidence>
<evidence type="ECO:0000256" key="2">
    <source>
        <dbReference type="ARBA" id="ARBA00022670"/>
    </source>
</evidence>
<feature type="transmembrane region" description="Helical" evidence="6">
    <location>
        <begin position="407"/>
        <end position="427"/>
    </location>
</feature>
<keyword evidence="6" id="KW-0812">Transmembrane</keyword>
<dbReference type="EMBL" id="JAODOR010000004">
    <property type="protein sequence ID" value="MCT9001327.1"/>
    <property type="molecule type" value="Genomic_DNA"/>
</dbReference>
<dbReference type="SUPFAM" id="SSF52743">
    <property type="entry name" value="Subtilisin-like"/>
    <property type="match status" value="1"/>
</dbReference>
<dbReference type="PRINTS" id="PR00723">
    <property type="entry name" value="SUBTILISIN"/>
</dbReference>
<name>A0ABT2PAY6_9MICO</name>
<dbReference type="PANTHER" id="PTHR43806">
    <property type="entry name" value="PEPTIDASE S8"/>
    <property type="match status" value="1"/>
</dbReference>
<dbReference type="PROSITE" id="PS51892">
    <property type="entry name" value="SUBTILASE"/>
    <property type="match status" value="1"/>
</dbReference>
<protein>
    <submittedName>
        <fullName evidence="9">S8 family serine peptidase</fullName>
    </submittedName>
</protein>
<sequence>MGRVIRAWGAFVLIVVCATGAAAVPPQVDPGELLPEQVAPTMAVDPVRSAQYWLDEYGIREAWKTTKGKGTRIAIIDTGIGRGPVEFSGAVAGGADFSGVGASDGRTPVGAVDSSHGSWVASLAAARGTGPDTGMIGVAPEAELLAISVGFGSASSVPFVEQVASAIRWAVDNGADVINLSFTTNTLTWDRAWDDAFLYAFQNDVVIVVAAGNKGTGTDQVGAPATIPGVLTVGGVDRAGVASKEASTQGITIGISAPSEKLLGVSADGTIVEWNGTSGAAPLVAGIAALVRAAHPEMDAANVINHIIRTARPAAGGAGLSTALYRALYGYGLVDAAAAVTASLPSVAVNPMGDLAEWIRLYRRAEVSPAPNETTVAVDIPQLPEADPPTRVTPLLPSAETLRYGTVPLVAGTLAAILVALGVTAAARRIRSARAPRSPSR</sequence>
<evidence type="ECO:0000259" key="8">
    <source>
        <dbReference type="Pfam" id="PF00082"/>
    </source>
</evidence>
<evidence type="ECO:0000256" key="5">
    <source>
        <dbReference type="PROSITE-ProRule" id="PRU01240"/>
    </source>
</evidence>
<dbReference type="PROSITE" id="PS00138">
    <property type="entry name" value="SUBTILASE_SER"/>
    <property type="match status" value="1"/>
</dbReference>
<feature type="active site" description="Charge relay system" evidence="5">
    <location>
        <position position="116"/>
    </location>
</feature>
<keyword evidence="2 5" id="KW-0645">Protease</keyword>
<comment type="similarity">
    <text evidence="1 5">Belongs to the peptidase S8 family.</text>
</comment>
<feature type="active site" description="Charge relay system" evidence="5">
    <location>
        <position position="278"/>
    </location>
</feature>
<feature type="signal peptide" evidence="7">
    <location>
        <begin position="1"/>
        <end position="23"/>
    </location>
</feature>
<evidence type="ECO:0000313" key="10">
    <source>
        <dbReference type="Proteomes" id="UP001300496"/>
    </source>
</evidence>